<dbReference type="Pfam" id="PF03401">
    <property type="entry name" value="TctC"/>
    <property type="match status" value="1"/>
</dbReference>
<dbReference type="PROSITE" id="PS51318">
    <property type="entry name" value="TAT"/>
    <property type="match status" value="1"/>
</dbReference>
<dbReference type="PIRSF" id="PIRSF017082">
    <property type="entry name" value="YflP"/>
    <property type="match status" value="1"/>
</dbReference>
<dbReference type="EMBL" id="JABBFW010000027">
    <property type="protein sequence ID" value="NML18109.1"/>
    <property type="molecule type" value="Genomic_DNA"/>
</dbReference>
<dbReference type="InterPro" id="IPR005064">
    <property type="entry name" value="BUG"/>
</dbReference>
<feature type="signal peptide" evidence="2">
    <location>
        <begin position="1"/>
        <end position="31"/>
    </location>
</feature>
<dbReference type="InterPro" id="IPR042100">
    <property type="entry name" value="Bug_dom1"/>
</dbReference>
<comment type="caution">
    <text evidence="3">The sequence shown here is derived from an EMBL/GenBank/DDBJ whole genome shotgun (WGS) entry which is preliminary data.</text>
</comment>
<reference evidence="3 4" key="1">
    <citation type="submission" date="2020-04" db="EMBL/GenBank/DDBJ databases">
        <title>Azohydromonas sp. isolated from soil.</title>
        <authorList>
            <person name="Dahal R.H."/>
        </authorList>
    </citation>
    <scope>NUCLEOTIDE SEQUENCE [LARGE SCALE GENOMIC DNA]</scope>
    <source>
        <strain evidence="3 4">G-1-1-14</strain>
    </source>
</reference>
<keyword evidence="4" id="KW-1185">Reference proteome</keyword>
<proteinExistence type="inferred from homology"/>
<dbReference type="AlphaFoldDB" id="A0A848FIL5"/>
<dbReference type="Gene3D" id="3.40.190.150">
    <property type="entry name" value="Bordetella uptake gene, domain 1"/>
    <property type="match status" value="1"/>
</dbReference>
<accession>A0A848FIL5</accession>
<dbReference type="InterPro" id="IPR006311">
    <property type="entry name" value="TAT_signal"/>
</dbReference>
<dbReference type="Proteomes" id="UP000574067">
    <property type="component" value="Unassembled WGS sequence"/>
</dbReference>
<dbReference type="CDD" id="cd07012">
    <property type="entry name" value="PBP2_Bug_TTT"/>
    <property type="match status" value="1"/>
</dbReference>
<keyword evidence="2" id="KW-0732">Signal</keyword>
<comment type="similarity">
    <text evidence="1">Belongs to the UPF0065 (bug) family.</text>
</comment>
<protein>
    <submittedName>
        <fullName evidence="3">Tripartite tricarboxylate transporter substrate binding protein</fullName>
    </submittedName>
</protein>
<evidence type="ECO:0000313" key="4">
    <source>
        <dbReference type="Proteomes" id="UP000574067"/>
    </source>
</evidence>
<sequence>MTSRSKHPIRSLSRRSLTLCAAALLAGTALPAVSQTTAWPSKPVRLVVGFAAGGGTDVMARVLAQSLTEALGQTVIVDNKPGASGNLSAGEVARAPADGYTFLVAPTSVETANPSLFKSNVLPSRDLTPVMGFGRMQMYLLARPTLEVKDAKQLVALAKSQPAKLTYASSGTGTPPHLAGELFVQSTGASITHIPYRGSAPALQDVMGGQADLVFDPGIAFPHIKSGKVKLLAVASDRKSPFFPEAPTYADLGLHNASLDIWFGIWAPNKVPAEVTERLSRELTKALAAPAVKQRFAELGAEPAPLEQAAFRKLLADEGKTLSTLIKDRKIIVE</sequence>
<dbReference type="Gene3D" id="3.40.190.10">
    <property type="entry name" value="Periplasmic binding protein-like II"/>
    <property type="match status" value="1"/>
</dbReference>
<dbReference type="SUPFAM" id="SSF53850">
    <property type="entry name" value="Periplasmic binding protein-like II"/>
    <property type="match status" value="1"/>
</dbReference>
<gene>
    <name evidence="3" type="ORF">HHL10_24360</name>
</gene>
<dbReference type="RefSeq" id="WP_169163011.1">
    <property type="nucleotide sequence ID" value="NZ_JABBFW010000027.1"/>
</dbReference>
<dbReference type="PANTHER" id="PTHR42928">
    <property type="entry name" value="TRICARBOXYLATE-BINDING PROTEIN"/>
    <property type="match status" value="1"/>
</dbReference>
<evidence type="ECO:0000256" key="1">
    <source>
        <dbReference type="ARBA" id="ARBA00006987"/>
    </source>
</evidence>
<evidence type="ECO:0000313" key="3">
    <source>
        <dbReference type="EMBL" id="NML18109.1"/>
    </source>
</evidence>
<name>A0A848FIL5_9BURK</name>
<organism evidence="3 4">
    <name type="scientific">Azohydromonas caseinilytica</name>
    <dbReference type="NCBI Taxonomy" id="2728836"/>
    <lineage>
        <taxon>Bacteria</taxon>
        <taxon>Pseudomonadati</taxon>
        <taxon>Pseudomonadota</taxon>
        <taxon>Betaproteobacteria</taxon>
        <taxon>Burkholderiales</taxon>
        <taxon>Sphaerotilaceae</taxon>
        <taxon>Azohydromonas</taxon>
    </lineage>
</organism>
<feature type="chain" id="PRO_5032548633" evidence="2">
    <location>
        <begin position="32"/>
        <end position="334"/>
    </location>
</feature>
<dbReference type="PANTHER" id="PTHR42928:SF5">
    <property type="entry name" value="BLR1237 PROTEIN"/>
    <property type="match status" value="1"/>
</dbReference>
<evidence type="ECO:0000256" key="2">
    <source>
        <dbReference type="SAM" id="SignalP"/>
    </source>
</evidence>